<evidence type="ECO:0000313" key="2">
    <source>
        <dbReference type="EMBL" id="MER5075316.1"/>
    </source>
</evidence>
<comment type="caution">
    <text evidence="1">The sequence shown here is derived from an EMBL/GenBank/DDBJ whole genome shotgun (WGS) entry which is preliminary data.</text>
</comment>
<dbReference type="RefSeq" id="WP_154623944.1">
    <property type="nucleotide sequence ID" value="NZ_JADSTC010000001.1"/>
</dbReference>
<accession>A0AAI9HZK3</accession>
<dbReference type="EMBL" id="JAGSRH010000001">
    <property type="protein sequence ID" value="MER5075316.1"/>
    <property type="molecule type" value="Genomic_DNA"/>
</dbReference>
<proteinExistence type="predicted"/>
<evidence type="ECO:0000313" key="3">
    <source>
        <dbReference type="Proteomes" id="UP001495779"/>
    </source>
</evidence>
<reference evidence="1" key="2">
    <citation type="submission" date="2024-02" db="EMBL/GenBank/DDBJ databases">
        <authorList>
            <consortium name="Clinical and Environmental Microbiology Branch: Whole genome sequencing antimicrobial resistance pathogens in the healthcare setting"/>
        </authorList>
    </citation>
    <scope>NUCLEOTIDE SEQUENCE</scope>
    <source>
        <strain evidence="1">2020GO-00142</strain>
    </source>
</reference>
<organism evidence="1">
    <name type="scientific">Providencia stuartii</name>
    <dbReference type="NCBI Taxonomy" id="588"/>
    <lineage>
        <taxon>Bacteria</taxon>
        <taxon>Pseudomonadati</taxon>
        <taxon>Pseudomonadota</taxon>
        <taxon>Gammaproteobacteria</taxon>
        <taxon>Enterobacterales</taxon>
        <taxon>Morganellaceae</taxon>
        <taxon>Providencia</taxon>
    </lineage>
</organism>
<gene>
    <name evidence="1" type="ORF">JRA39_001691</name>
    <name evidence="2" type="ORF">KDV35_00240</name>
</gene>
<sequence>MSTNFHVYLATKSLPSPSKWQAEITKMNSSLIMDTDINLVTFSGFLPFQFNQEVTGFEYCSWFIDHEEKQEVNIPSADFCMCFSIGNNPLELTITVISIYCLIKLTDGVLFDPQKGIYIEPSNIFTWKKEMLT</sequence>
<evidence type="ECO:0000313" key="1">
    <source>
        <dbReference type="EMBL" id="EMP9432652.1"/>
    </source>
</evidence>
<reference evidence="2 3" key="1">
    <citation type="submission" date="2021-04" db="EMBL/GenBank/DDBJ databases">
        <title>Determining the burden of carbapenem-resistant Enterobacterales from a tertiary public heath setting in Bangladesh: a clinical, epidemiological, and molecular study.</title>
        <authorList>
            <person name="Farzana R."/>
            <person name="Walsh T.R."/>
        </authorList>
    </citation>
    <scope>NUCLEOTIDE SEQUENCE [LARGE SCALE GENOMIC DNA]</scope>
    <source>
        <strain evidence="3">dmpro_s316</strain>
        <strain evidence="2">Dmpro_s316</strain>
    </source>
</reference>
<protein>
    <submittedName>
        <fullName evidence="1">Uncharacterized protein</fullName>
    </submittedName>
</protein>
<dbReference type="EMBL" id="AAZDVE040000010">
    <property type="protein sequence ID" value="EMP9432652.1"/>
    <property type="molecule type" value="Genomic_DNA"/>
</dbReference>
<name>A0AAI9HZK3_PROST</name>
<dbReference type="AlphaFoldDB" id="A0AAI9HZK3"/>
<dbReference type="Proteomes" id="UP001495779">
    <property type="component" value="Unassembled WGS sequence"/>
</dbReference>